<evidence type="ECO:0000256" key="17">
    <source>
        <dbReference type="ARBA" id="ARBA00023316"/>
    </source>
</evidence>
<dbReference type="GO" id="GO:0008762">
    <property type="term" value="F:UDP-N-acetylmuramate dehydrogenase activity"/>
    <property type="evidence" value="ECO:0007669"/>
    <property type="project" value="UniProtKB-UniRule"/>
</dbReference>
<evidence type="ECO:0000256" key="7">
    <source>
        <dbReference type="ARBA" id="ARBA00015188"/>
    </source>
</evidence>
<evidence type="ECO:0000256" key="10">
    <source>
        <dbReference type="ARBA" id="ARBA00022630"/>
    </source>
</evidence>
<keyword evidence="12 20" id="KW-0521">NADP</keyword>
<dbReference type="NCBIfam" id="NF000755">
    <property type="entry name" value="PRK00046.1"/>
    <property type="match status" value="1"/>
</dbReference>
<evidence type="ECO:0000259" key="21">
    <source>
        <dbReference type="PROSITE" id="PS51387"/>
    </source>
</evidence>
<evidence type="ECO:0000256" key="15">
    <source>
        <dbReference type="ARBA" id="ARBA00023002"/>
    </source>
</evidence>
<gene>
    <name evidence="20 22" type="primary">murB</name>
    <name evidence="22" type="ORF">CF67_04003</name>
</gene>
<evidence type="ECO:0000256" key="1">
    <source>
        <dbReference type="ARBA" id="ARBA00001974"/>
    </source>
</evidence>
<sequence length="345" mass="38979">MKIYSNYNLSSRHTFSISQLCQWLIEVFSVEDLLTIYQSSRWCHLPKIVLGKGSNILFTEKFDGIVVINKLHGKSVFESETDYHLRIKSGEDWPSLVEWSVREGYFGLENLALIPGCAGSAPIQNIGAYGVELTDVCEYVDVLCLNTFKIKRLSSKECLFGYRDSVFKHQLYEKVIIVAIGLKLTKNWQAKVRHKSLNRCDPRSVTAKQIFDKVCSVRRKKLPDPRVMGNAGSFFKNPVICQEQYQELICKFANIEAYPTKGGMKISAGFLIDNCGLKGKEVGGAKVHSEQALVIVNDSNATAQDIIDLAVFIRKKVLDRYGVVLEYEVRFIGSRSEITLPVMLD</sequence>
<keyword evidence="13 20" id="KW-0133">Cell shape</keyword>
<evidence type="ECO:0000256" key="12">
    <source>
        <dbReference type="ARBA" id="ARBA00022857"/>
    </source>
</evidence>
<evidence type="ECO:0000256" key="11">
    <source>
        <dbReference type="ARBA" id="ARBA00022827"/>
    </source>
</evidence>
<dbReference type="GO" id="GO:0071555">
    <property type="term" value="P:cell wall organization"/>
    <property type="evidence" value="ECO:0007669"/>
    <property type="project" value="UniProtKB-KW"/>
</dbReference>
<dbReference type="AlphaFoldDB" id="A0A084CMK2"/>
<keyword evidence="9 20" id="KW-0132">Cell division</keyword>
<keyword evidence="15 20" id="KW-0560">Oxidoreductase</keyword>
<keyword evidence="8 20" id="KW-0963">Cytoplasm</keyword>
<feature type="active site" evidence="20">
    <location>
        <position position="163"/>
    </location>
</feature>
<comment type="subcellular location">
    <subcellularLocation>
        <location evidence="3 20">Cytoplasm</location>
    </subcellularLocation>
</comment>
<dbReference type="Gene3D" id="3.30.43.10">
    <property type="entry name" value="Uridine Diphospho-n-acetylenolpyruvylglucosamine Reductase, domain 2"/>
    <property type="match status" value="1"/>
</dbReference>
<dbReference type="InterPro" id="IPR036318">
    <property type="entry name" value="FAD-bd_PCMH-like_sf"/>
</dbReference>
<protein>
    <recommendedName>
        <fullName evidence="7 20">UDP-N-acetylenolpyruvoylglucosamine reductase</fullName>
        <ecNumber evidence="6 20">1.3.1.98</ecNumber>
    </recommendedName>
    <alternativeName>
        <fullName evidence="18 20">UDP-N-acetylmuramate dehydrogenase</fullName>
    </alternativeName>
</protein>
<evidence type="ECO:0000256" key="5">
    <source>
        <dbReference type="ARBA" id="ARBA00010485"/>
    </source>
</evidence>
<dbReference type="GO" id="GO:0009252">
    <property type="term" value="P:peptidoglycan biosynthetic process"/>
    <property type="evidence" value="ECO:0007669"/>
    <property type="project" value="UniProtKB-UniRule"/>
</dbReference>
<dbReference type="InterPro" id="IPR006094">
    <property type="entry name" value="Oxid_FAD_bind_N"/>
</dbReference>
<dbReference type="STRING" id="1179155.CF67_04003"/>
<dbReference type="OrthoDB" id="9804753at2"/>
<dbReference type="InterPro" id="IPR016167">
    <property type="entry name" value="FAD-bd_PCMH_sub1"/>
</dbReference>
<evidence type="ECO:0000256" key="20">
    <source>
        <dbReference type="HAMAP-Rule" id="MF_00037"/>
    </source>
</evidence>
<evidence type="ECO:0000256" key="9">
    <source>
        <dbReference type="ARBA" id="ARBA00022618"/>
    </source>
</evidence>
<dbReference type="SUPFAM" id="SSF56194">
    <property type="entry name" value="Uridine diphospho-N-Acetylenolpyruvylglucosamine reductase, MurB, C-terminal domain"/>
    <property type="match status" value="1"/>
</dbReference>
<dbReference type="PROSITE" id="PS51387">
    <property type="entry name" value="FAD_PCMH"/>
    <property type="match status" value="1"/>
</dbReference>
<dbReference type="InterPro" id="IPR011601">
    <property type="entry name" value="MurB_C"/>
</dbReference>
<evidence type="ECO:0000256" key="4">
    <source>
        <dbReference type="ARBA" id="ARBA00004752"/>
    </source>
</evidence>
<dbReference type="GO" id="GO:0005829">
    <property type="term" value="C:cytosol"/>
    <property type="evidence" value="ECO:0007669"/>
    <property type="project" value="TreeGrafter"/>
</dbReference>
<dbReference type="InterPro" id="IPR003170">
    <property type="entry name" value="MurB"/>
</dbReference>
<evidence type="ECO:0000256" key="14">
    <source>
        <dbReference type="ARBA" id="ARBA00022984"/>
    </source>
</evidence>
<feature type="active site" evidence="20">
    <location>
        <position position="328"/>
    </location>
</feature>
<dbReference type="Pfam" id="PF01565">
    <property type="entry name" value="FAD_binding_4"/>
    <property type="match status" value="1"/>
</dbReference>
<comment type="function">
    <text evidence="2 20">Cell wall formation.</text>
</comment>
<dbReference type="EMBL" id="JGVK01000027">
    <property type="protein sequence ID" value="KEY91031.1"/>
    <property type="molecule type" value="Genomic_DNA"/>
</dbReference>
<dbReference type="Proteomes" id="UP000053784">
    <property type="component" value="Unassembled WGS sequence"/>
</dbReference>
<evidence type="ECO:0000256" key="2">
    <source>
        <dbReference type="ARBA" id="ARBA00003921"/>
    </source>
</evidence>
<evidence type="ECO:0000256" key="19">
    <source>
        <dbReference type="ARBA" id="ARBA00048914"/>
    </source>
</evidence>
<evidence type="ECO:0000256" key="16">
    <source>
        <dbReference type="ARBA" id="ARBA00023306"/>
    </source>
</evidence>
<organism evidence="22 23">
    <name type="scientific">Candidatus Photodesmus blepharonis</name>
    <dbReference type="NCBI Taxonomy" id="1179155"/>
    <lineage>
        <taxon>Bacteria</taxon>
        <taxon>Pseudomonadati</taxon>
        <taxon>Pseudomonadota</taxon>
        <taxon>Gammaproteobacteria</taxon>
        <taxon>Vibrionales</taxon>
        <taxon>Vibrionaceae</taxon>
        <taxon>Candidatus Photodesmus</taxon>
    </lineage>
</organism>
<comment type="similarity">
    <text evidence="5 20">Belongs to the MurB family.</text>
</comment>
<comment type="caution">
    <text evidence="22">The sequence shown here is derived from an EMBL/GenBank/DDBJ whole genome shotgun (WGS) entry which is preliminary data.</text>
</comment>
<evidence type="ECO:0000256" key="13">
    <source>
        <dbReference type="ARBA" id="ARBA00022960"/>
    </source>
</evidence>
<keyword evidence="17 20" id="KW-0961">Cell wall biogenesis/degradation</keyword>
<dbReference type="InterPro" id="IPR016166">
    <property type="entry name" value="FAD-bd_PCMH"/>
</dbReference>
<name>A0A084CMK2_9GAMM</name>
<reference evidence="22 23" key="1">
    <citation type="submission" date="2014-03" db="EMBL/GenBank/DDBJ databases">
        <title>Selection and divergence in the genomes of co-occurring obligate luminous symbionts with specific hosts.</title>
        <authorList>
            <person name="Hendry T.A."/>
            <person name="de Wet J.R."/>
            <person name="Dunlap P.V."/>
        </authorList>
    </citation>
    <scope>NUCLEOTIDE SEQUENCE [LARGE SCALE GENOMIC DNA]</scope>
    <source>
        <strain evidence="22 23">Ppalp.1</strain>
    </source>
</reference>
<dbReference type="InterPro" id="IPR016169">
    <property type="entry name" value="FAD-bd_PCMH_sub2"/>
</dbReference>
<dbReference type="Pfam" id="PF02873">
    <property type="entry name" value="MurB_C"/>
    <property type="match status" value="1"/>
</dbReference>
<evidence type="ECO:0000256" key="18">
    <source>
        <dbReference type="ARBA" id="ARBA00031026"/>
    </source>
</evidence>
<dbReference type="SUPFAM" id="SSF56176">
    <property type="entry name" value="FAD-binding/transporter-associated domain-like"/>
    <property type="match status" value="1"/>
</dbReference>
<dbReference type="HAMAP" id="MF_00037">
    <property type="entry name" value="MurB"/>
    <property type="match status" value="1"/>
</dbReference>
<evidence type="ECO:0000313" key="23">
    <source>
        <dbReference type="Proteomes" id="UP000053784"/>
    </source>
</evidence>
<dbReference type="Gene3D" id="3.90.78.10">
    <property type="entry name" value="UDP-N-acetylenolpyruvoylglucosamine reductase, C-terminal domain"/>
    <property type="match status" value="1"/>
</dbReference>
<keyword evidence="10 20" id="KW-0285">Flavoprotein</keyword>
<dbReference type="GO" id="GO:0071949">
    <property type="term" value="F:FAD binding"/>
    <property type="evidence" value="ECO:0007669"/>
    <property type="project" value="InterPro"/>
</dbReference>
<dbReference type="PANTHER" id="PTHR21071:SF4">
    <property type="entry name" value="UDP-N-ACETYLENOLPYRUVOYLGLUCOSAMINE REDUCTASE"/>
    <property type="match status" value="1"/>
</dbReference>
<comment type="pathway">
    <text evidence="4 20">Cell wall biogenesis; peptidoglycan biosynthesis.</text>
</comment>
<evidence type="ECO:0000256" key="6">
    <source>
        <dbReference type="ARBA" id="ARBA00012518"/>
    </source>
</evidence>
<dbReference type="UniPathway" id="UPA00219"/>
<dbReference type="RefSeq" id="WP_034414704.1">
    <property type="nucleotide sequence ID" value="NZ_JGVK01000027.1"/>
</dbReference>
<keyword evidence="23" id="KW-1185">Reference proteome</keyword>
<keyword evidence="16 20" id="KW-0131">Cell cycle</keyword>
<accession>A0A084CMK2</accession>
<dbReference type="EC" id="1.3.1.98" evidence="6 20"/>
<evidence type="ECO:0000256" key="3">
    <source>
        <dbReference type="ARBA" id="ARBA00004496"/>
    </source>
</evidence>
<dbReference type="PANTHER" id="PTHR21071">
    <property type="entry name" value="UDP-N-ACETYLENOLPYRUVOYLGLUCOSAMINE REDUCTASE"/>
    <property type="match status" value="1"/>
</dbReference>
<comment type="catalytic activity">
    <reaction evidence="19 20">
        <text>UDP-N-acetyl-alpha-D-muramate + NADP(+) = UDP-N-acetyl-3-O-(1-carboxyvinyl)-alpha-D-glucosamine + NADPH + H(+)</text>
        <dbReference type="Rhea" id="RHEA:12248"/>
        <dbReference type="ChEBI" id="CHEBI:15378"/>
        <dbReference type="ChEBI" id="CHEBI:57783"/>
        <dbReference type="ChEBI" id="CHEBI:58349"/>
        <dbReference type="ChEBI" id="CHEBI:68483"/>
        <dbReference type="ChEBI" id="CHEBI:70757"/>
        <dbReference type="EC" id="1.3.1.98"/>
    </reaction>
</comment>
<dbReference type="GO" id="GO:0051301">
    <property type="term" value="P:cell division"/>
    <property type="evidence" value="ECO:0007669"/>
    <property type="project" value="UniProtKB-KW"/>
</dbReference>
<dbReference type="Gene3D" id="3.30.465.10">
    <property type="match status" value="1"/>
</dbReference>
<keyword evidence="11 20" id="KW-0274">FAD</keyword>
<proteinExistence type="inferred from homology"/>
<feature type="domain" description="FAD-binding PCMH-type" evidence="21">
    <location>
        <begin position="16"/>
        <end position="187"/>
    </location>
</feature>
<keyword evidence="14 20" id="KW-0573">Peptidoglycan synthesis</keyword>
<comment type="cofactor">
    <cofactor evidence="1 20">
        <name>FAD</name>
        <dbReference type="ChEBI" id="CHEBI:57692"/>
    </cofactor>
</comment>
<dbReference type="GO" id="GO:0008360">
    <property type="term" value="P:regulation of cell shape"/>
    <property type="evidence" value="ECO:0007669"/>
    <property type="project" value="UniProtKB-KW"/>
</dbReference>
<dbReference type="InterPro" id="IPR036635">
    <property type="entry name" value="MurB_C_sf"/>
</dbReference>
<feature type="active site" description="Proton donor" evidence="20">
    <location>
        <position position="233"/>
    </location>
</feature>
<dbReference type="NCBIfam" id="TIGR00179">
    <property type="entry name" value="murB"/>
    <property type="match status" value="1"/>
</dbReference>
<evidence type="ECO:0000256" key="8">
    <source>
        <dbReference type="ARBA" id="ARBA00022490"/>
    </source>
</evidence>
<dbReference type="eggNOG" id="COG0812">
    <property type="taxonomic scope" value="Bacteria"/>
</dbReference>
<evidence type="ECO:0000313" key="22">
    <source>
        <dbReference type="EMBL" id="KEY91031.1"/>
    </source>
</evidence>